<dbReference type="KEGG" id="gca:Galf_2441"/>
<accession>D9SK28</accession>
<keyword evidence="6 13" id="KW-0812">Transmembrane</keyword>
<dbReference type="Proteomes" id="UP000001235">
    <property type="component" value="Chromosome"/>
</dbReference>
<dbReference type="AlphaFoldDB" id="D9SK28"/>
<dbReference type="RefSeq" id="WP_013294360.1">
    <property type="nucleotide sequence ID" value="NC_014394.1"/>
</dbReference>
<protein>
    <recommendedName>
        <fullName evidence="3">histidine kinase</fullName>
        <ecNumber evidence="3">2.7.13.3</ecNumber>
    </recommendedName>
</protein>
<dbReference type="STRING" id="395494.Galf_2441"/>
<name>D9SK28_GALCS</name>
<dbReference type="InterPro" id="IPR052023">
    <property type="entry name" value="Histidine_kinase_KdpD"/>
</dbReference>
<dbReference type="HOGENOM" id="CLU_000445_89_5_4"/>
<dbReference type="Gene3D" id="3.30.565.10">
    <property type="entry name" value="Histidine kinase-like ATPase, C-terminal domain"/>
    <property type="match status" value="1"/>
</dbReference>
<evidence type="ECO:0000256" key="8">
    <source>
        <dbReference type="ARBA" id="ARBA00022777"/>
    </source>
</evidence>
<dbReference type="Pfam" id="PF02518">
    <property type="entry name" value="HATPase_c"/>
    <property type="match status" value="1"/>
</dbReference>
<keyword evidence="12 13" id="KW-0472">Membrane</keyword>
<dbReference type="EMBL" id="CP002159">
    <property type="protein sequence ID" value="ADL56440.1"/>
    <property type="molecule type" value="Genomic_DNA"/>
</dbReference>
<dbReference type="PANTHER" id="PTHR45569:SF1">
    <property type="entry name" value="SENSOR PROTEIN KDPD"/>
    <property type="match status" value="1"/>
</dbReference>
<sequence length="505" mass="55199">MKFLRFFSTFPQPHSPCARMLWAVIACVIATLLAWPWRDFLDPANTAMLYLLAVAVVAARAGKGAAIAAALLGTALLDFFFIQPRFTFTVGDVQYAVTLAVMFAVALIIGNLTQGLQREKEAAQERERQSNALYQLASQLAGALTLEQIEGMTRRFLHETQSCQSQLLMRHGEEMSPVIPGQTPLSGKPYYAVKAALQQGAAQATLDGALHWLILPLHDTPQARGVLVLSFYDVGLLGNERRPLFKAIAALVAASVERLHFVEIAQQAQLQMTDERLRNSILSALSHDIRTPLTVLYGMADTLAQSALPQALHEMADAMRQQTFRLNSMASNLLDMAKLRAGDIRLNLEWQPVEEVIGASIKLLGPALAQHPVSVVLPADMPLLRFDAVLMERVLCNLLENAAKYAAPGSSIRIAVRADQKFAHLSVCNEGSQFPIDRLERLFELFERGDIESNVPGVGLGLAICRSIVSAHGGSIYADNDAGACVTFTLTLGEPPVIETEDEYE</sequence>
<dbReference type="InterPro" id="IPR003661">
    <property type="entry name" value="HisK_dim/P_dom"/>
</dbReference>
<dbReference type="SMART" id="SM00388">
    <property type="entry name" value="HisKA"/>
    <property type="match status" value="1"/>
</dbReference>
<dbReference type="InterPro" id="IPR036097">
    <property type="entry name" value="HisK_dim/P_sf"/>
</dbReference>
<evidence type="ECO:0000256" key="4">
    <source>
        <dbReference type="ARBA" id="ARBA00022553"/>
    </source>
</evidence>
<dbReference type="GO" id="GO:0000155">
    <property type="term" value="F:phosphorelay sensor kinase activity"/>
    <property type="evidence" value="ECO:0007669"/>
    <property type="project" value="InterPro"/>
</dbReference>
<dbReference type="eggNOG" id="COG2205">
    <property type="taxonomic scope" value="Bacteria"/>
</dbReference>
<dbReference type="InterPro" id="IPR038318">
    <property type="entry name" value="KdpD_sf"/>
</dbReference>
<dbReference type="PANTHER" id="PTHR45569">
    <property type="entry name" value="SENSOR PROTEIN KDPD"/>
    <property type="match status" value="1"/>
</dbReference>
<evidence type="ECO:0000259" key="14">
    <source>
        <dbReference type="PROSITE" id="PS50109"/>
    </source>
</evidence>
<dbReference type="GO" id="GO:0005886">
    <property type="term" value="C:plasma membrane"/>
    <property type="evidence" value="ECO:0007669"/>
    <property type="project" value="TreeGrafter"/>
</dbReference>
<evidence type="ECO:0000256" key="12">
    <source>
        <dbReference type="ARBA" id="ARBA00023136"/>
    </source>
</evidence>
<dbReference type="Gene3D" id="1.10.287.130">
    <property type="match status" value="1"/>
</dbReference>
<feature type="transmembrane region" description="Helical" evidence="13">
    <location>
        <begin position="20"/>
        <end position="37"/>
    </location>
</feature>
<dbReference type="InterPro" id="IPR003594">
    <property type="entry name" value="HATPase_dom"/>
</dbReference>
<dbReference type="EC" id="2.7.13.3" evidence="3"/>
<dbReference type="PROSITE" id="PS50109">
    <property type="entry name" value="HIS_KIN"/>
    <property type="match status" value="1"/>
</dbReference>
<organism evidence="15 16">
    <name type="scientific">Gallionella capsiferriformans (strain ES-2)</name>
    <name type="common">Gallionella ferruginea capsiferriformans (strain ES-2)</name>
    <dbReference type="NCBI Taxonomy" id="395494"/>
    <lineage>
        <taxon>Bacteria</taxon>
        <taxon>Pseudomonadati</taxon>
        <taxon>Pseudomonadota</taxon>
        <taxon>Betaproteobacteria</taxon>
        <taxon>Nitrosomonadales</taxon>
        <taxon>Gallionellaceae</taxon>
        <taxon>Gallionella</taxon>
    </lineage>
</organism>
<dbReference type="InterPro" id="IPR005467">
    <property type="entry name" value="His_kinase_dom"/>
</dbReference>
<evidence type="ECO:0000256" key="6">
    <source>
        <dbReference type="ARBA" id="ARBA00022692"/>
    </source>
</evidence>
<evidence type="ECO:0000256" key="13">
    <source>
        <dbReference type="SAM" id="Phobius"/>
    </source>
</evidence>
<keyword evidence="16" id="KW-1185">Reference proteome</keyword>
<dbReference type="PRINTS" id="PR00344">
    <property type="entry name" value="BCTRLSENSOR"/>
</dbReference>
<dbReference type="GO" id="GO:0005524">
    <property type="term" value="F:ATP binding"/>
    <property type="evidence" value="ECO:0007669"/>
    <property type="project" value="UniProtKB-KW"/>
</dbReference>
<dbReference type="InterPro" id="IPR036890">
    <property type="entry name" value="HATPase_C_sf"/>
</dbReference>
<gene>
    <name evidence="15" type="ordered locus">Galf_2441</name>
</gene>
<dbReference type="OrthoDB" id="9806130at2"/>
<dbReference type="InterPro" id="IPR029016">
    <property type="entry name" value="GAF-like_dom_sf"/>
</dbReference>
<dbReference type="Pfam" id="PF13493">
    <property type="entry name" value="DUF4118"/>
    <property type="match status" value="1"/>
</dbReference>
<feature type="domain" description="Histidine kinase" evidence="14">
    <location>
        <begin position="284"/>
        <end position="496"/>
    </location>
</feature>
<dbReference type="InterPro" id="IPR025201">
    <property type="entry name" value="KdpD_TM"/>
</dbReference>
<keyword evidence="4" id="KW-0597">Phosphoprotein</keyword>
<keyword evidence="5" id="KW-0808">Transferase</keyword>
<dbReference type="CDD" id="cd00075">
    <property type="entry name" value="HATPase"/>
    <property type="match status" value="1"/>
</dbReference>
<dbReference type="Gene3D" id="1.20.120.620">
    <property type="entry name" value="Backbone structure of the membrane domain of e. Coli histidine kinase receptor kdpd"/>
    <property type="match status" value="1"/>
</dbReference>
<keyword evidence="8 15" id="KW-0418">Kinase</keyword>
<evidence type="ECO:0000256" key="10">
    <source>
        <dbReference type="ARBA" id="ARBA00022989"/>
    </source>
</evidence>
<dbReference type="SUPFAM" id="SSF55781">
    <property type="entry name" value="GAF domain-like"/>
    <property type="match status" value="1"/>
</dbReference>
<comment type="catalytic activity">
    <reaction evidence="1">
        <text>ATP + protein L-histidine = ADP + protein N-phospho-L-histidine.</text>
        <dbReference type="EC" id="2.7.13.3"/>
    </reaction>
</comment>
<evidence type="ECO:0000256" key="1">
    <source>
        <dbReference type="ARBA" id="ARBA00000085"/>
    </source>
</evidence>
<dbReference type="Pfam" id="PF00512">
    <property type="entry name" value="HisKA"/>
    <property type="match status" value="1"/>
</dbReference>
<evidence type="ECO:0000256" key="11">
    <source>
        <dbReference type="ARBA" id="ARBA00023012"/>
    </source>
</evidence>
<evidence type="ECO:0000256" key="3">
    <source>
        <dbReference type="ARBA" id="ARBA00012438"/>
    </source>
</evidence>
<reference evidence="15 16" key="1">
    <citation type="submission" date="2010-08" db="EMBL/GenBank/DDBJ databases">
        <title>Complete sequence of Gallionella capsiferriformans ES-2.</title>
        <authorList>
            <consortium name="US DOE Joint Genome Institute"/>
            <person name="Lucas S."/>
            <person name="Copeland A."/>
            <person name="Lapidus A."/>
            <person name="Cheng J.-F."/>
            <person name="Bruce D."/>
            <person name="Goodwin L."/>
            <person name="Pitluck S."/>
            <person name="Chertkov O."/>
            <person name="Davenport K.W."/>
            <person name="Detter J.C."/>
            <person name="Han C."/>
            <person name="Tapia R."/>
            <person name="Land M."/>
            <person name="Hauser L."/>
            <person name="Chang Y.-J."/>
            <person name="Jeffries C."/>
            <person name="Kyrpides N."/>
            <person name="Ivanova N."/>
            <person name="Mikhailova N."/>
            <person name="Shelobolina E.S."/>
            <person name="Picardal F."/>
            <person name="Roden E."/>
            <person name="Emerson D."/>
            <person name="Woyke T."/>
        </authorList>
    </citation>
    <scope>NUCLEOTIDE SEQUENCE [LARGE SCALE GENOMIC DNA]</scope>
    <source>
        <strain evidence="15 16">ES-2</strain>
    </source>
</reference>
<evidence type="ECO:0000256" key="5">
    <source>
        <dbReference type="ARBA" id="ARBA00022679"/>
    </source>
</evidence>
<feature type="transmembrane region" description="Helical" evidence="13">
    <location>
        <begin position="49"/>
        <end position="73"/>
    </location>
</feature>
<keyword evidence="7" id="KW-0547">Nucleotide-binding</keyword>
<keyword evidence="11" id="KW-0902">Two-component regulatory system</keyword>
<dbReference type="Gene3D" id="3.30.450.40">
    <property type="match status" value="1"/>
</dbReference>
<evidence type="ECO:0000256" key="7">
    <source>
        <dbReference type="ARBA" id="ARBA00022741"/>
    </source>
</evidence>
<dbReference type="CDD" id="cd00082">
    <property type="entry name" value="HisKA"/>
    <property type="match status" value="1"/>
</dbReference>
<evidence type="ECO:0000313" key="16">
    <source>
        <dbReference type="Proteomes" id="UP000001235"/>
    </source>
</evidence>
<dbReference type="SMART" id="SM00387">
    <property type="entry name" value="HATPase_c"/>
    <property type="match status" value="1"/>
</dbReference>
<dbReference type="SUPFAM" id="SSF55874">
    <property type="entry name" value="ATPase domain of HSP90 chaperone/DNA topoisomerase II/histidine kinase"/>
    <property type="match status" value="1"/>
</dbReference>
<keyword evidence="9" id="KW-0067">ATP-binding</keyword>
<proteinExistence type="predicted"/>
<keyword evidence="10 13" id="KW-1133">Transmembrane helix</keyword>
<feature type="transmembrane region" description="Helical" evidence="13">
    <location>
        <begin position="93"/>
        <end position="112"/>
    </location>
</feature>
<dbReference type="SUPFAM" id="SSF47384">
    <property type="entry name" value="Homodimeric domain of signal transducing histidine kinase"/>
    <property type="match status" value="1"/>
</dbReference>
<evidence type="ECO:0000256" key="2">
    <source>
        <dbReference type="ARBA" id="ARBA00004141"/>
    </source>
</evidence>
<evidence type="ECO:0000313" key="15">
    <source>
        <dbReference type="EMBL" id="ADL56440.1"/>
    </source>
</evidence>
<comment type="subcellular location">
    <subcellularLocation>
        <location evidence="2">Membrane</location>
        <topology evidence="2">Multi-pass membrane protein</topology>
    </subcellularLocation>
</comment>
<evidence type="ECO:0000256" key="9">
    <source>
        <dbReference type="ARBA" id="ARBA00022840"/>
    </source>
</evidence>
<dbReference type="InterPro" id="IPR004358">
    <property type="entry name" value="Sig_transdc_His_kin-like_C"/>
</dbReference>